<keyword evidence="3" id="KW-1185">Reference proteome</keyword>
<proteinExistence type="predicted"/>
<name>A0A4S8KEX2_MUSBA</name>
<organism evidence="2 3">
    <name type="scientific">Musa balbisiana</name>
    <name type="common">Banana</name>
    <dbReference type="NCBI Taxonomy" id="52838"/>
    <lineage>
        <taxon>Eukaryota</taxon>
        <taxon>Viridiplantae</taxon>
        <taxon>Streptophyta</taxon>
        <taxon>Embryophyta</taxon>
        <taxon>Tracheophyta</taxon>
        <taxon>Spermatophyta</taxon>
        <taxon>Magnoliopsida</taxon>
        <taxon>Liliopsida</taxon>
        <taxon>Zingiberales</taxon>
        <taxon>Musaceae</taxon>
        <taxon>Musa</taxon>
    </lineage>
</organism>
<evidence type="ECO:0000256" key="1">
    <source>
        <dbReference type="SAM" id="MobiDB-lite"/>
    </source>
</evidence>
<accession>A0A4S8KEX2</accession>
<evidence type="ECO:0000313" key="2">
    <source>
        <dbReference type="EMBL" id="THU73751.1"/>
    </source>
</evidence>
<evidence type="ECO:0000313" key="3">
    <source>
        <dbReference type="Proteomes" id="UP000317650"/>
    </source>
</evidence>
<reference evidence="2 3" key="1">
    <citation type="journal article" date="2019" name="Nat. Plants">
        <title>Genome sequencing of Musa balbisiana reveals subgenome evolution and function divergence in polyploid bananas.</title>
        <authorList>
            <person name="Yao X."/>
        </authorList>
    </citation>
    <scope>NUCLEOTIDE SEQUENCE [LARGE SCALE GENOMIC DNA]</scope>
    <source>
        <strain evidence="3">cv. DH-PKW</strain>
        <tissue evidence="2">Leaves</tissue>
    </source>
</reference>
<dbReference type="EMBL" id="PYDT01000001">
    <property type="protein sequence ID" value="THU73751.1"/>
    <property type="molecule type" value="Genomic_DNA"/>
</dbReference>
<feature type="region of interest" description="Disordered" evidence="1">
    <location>
        <begin position="1"/>
        <end position="23"/>
    </location>
</feature>
<dbReference type="AlphaFoldDB" id="A0A4S8KEX2"/>
<dbReference type="Proteomes" id="UP000317650">
    <property type="component" value="Chromosome 4"/>
</dbReference>
<sequence length="112" mass="12740">MKPTISAASHDLEGRWNQGNKRKHGTVSWKKALEVRIDVGILTPPNPKKVAEGDGGVIVRSSCSHLLKKPTYYQRWVVWQFPALDHQPSLSHGHRPYFPTWIRKSTVTISFP</sequence>
<protein>
    <submittedName>
        <fullName evidence="2">Uncharacterized protein</fullName>
    </submittedName>
</protein>
<comment type="caution">
    <text evidence="2">The sequence shown here is derived from an EMBL/GenBank/DDBJ whole genome shotgun (WGS) entry which is preliminary data.</text>
</comment>
<gene>
    <name evidence="2" type="ORF">C4D60_Mb04t26160</name>
</gene>